<evidence type="ECO:0000313" key="2">
    <source>
        <dbReference type="Proteomes" id="UP000269348"/>
    </source>
</evidence>
<dbReference type="Proteomes" id="UP000269348">
    <property type="component" value="Segment"/>
</dbReference>
<accession>A0A2I7RUD0</accession>
<gene>
    <name evidence="1" type="ORF">NVP1238A_16</name>
</gene>
<evidence type="ECO:0000313" key="1">
    <source>
        <dbReference type="EMBL" id="AUR97265.1"/>
    </source>
</evidence>
<protein>
    <recommendedName>
        <fullName evidence="3">Winged helix-turn-helix DNA-binding domain protein</fullName>
    </recommendedName>
</protein>
<evidence type="ECO:0008006" key="3">
    <source>
        <dbReference type="Google" id="ProtNLM"/>
    </source>
</evidence>
<dbReference type="EMBL" id="MG592603">
    <property type="protein sequence ID" value="AUR97265.1"/>
    <property type="molecule type" value="Genomic_DNA"/>
</dbReference>
<reference evidence="1 2" key="1">
    <citation type="submission" date="2017-11" db="EMBL/GenBank/DDBJ databases">
        <title>A major lineage of nontailed dsDNA viruses as unrecognized killers of marine bacteria.</title>
        <authorList>
            <person name="Kauffman K.M."/>
            <person name="Hussain F.A."/>
            <person name="Yang J."/>
            <person name="Arevalo P."/>
            <person name="Brown J.M."/>
            <person name="Chang W.K."/>
            <person name="VanInsberghe D."/>
            <person name="Elsherbini J."/>
            <person name="Cutler M.B."/>
            <person name="Kelly L."/>
            <person name="Polz M.F."/>
        </authorList>
    </citation>
    <scope>NUCLEOTIDE SEQUENCE [LARGE SCALE GENOMIC DNA]</scope>
</reference>
<proteinExistence type="predicted"/>
<keyword evidence="2" id="KW-1185">Reference proteome</keyword>
<sequence length="216" mass="24579">MPRKPKDITGNVYTRLTALSDTGRKTYGQVWLFRCECGTVKEIVKSEVTGGKIRSCGCLPNGGRFKKTHGGTHDYTYVSWRSMLDRCYRESAENYPIYGGKGITVCPQWRSSYETFLADMGERPQGFTIDRIDGAKGYYPDNCRWASAITQANNTTKNVHLTLGSVTRTIREWADETGLPLTALRCRLNNGWTVEEVLTTPRYKHRGHTKRYEDKS</sequence>
<name>A0A2I7RUD0_9CAUD</name>
<organism evidence="1 2">
    <name type="scientific">Vibrio phage 1.238.A._10N.261.52.F10</name>
    <dbReference type="NCBI Taxonomy" id="1881231"/>
    <lineage>
        <taxon>Viruses</taxon>
        <taxon>Duplodnaviria</taxon>
        <taxon>Heunggongvirae</taxon>
        <taxon>Uroviricota</taxon>
        <taxon>Caudoviricetes</taxon>
        <taxon>Schitoviridae</taxon>
        <taxon>Pariacacavirus</taxon>
        <taxon>Pariacacavirus 1238A</taxon>
    </lineage>
</organism>